<feature type="transmembrane region" description="Helical" evidence="1">
    <location>
        <begin position="177"/>
        <end position="196"/>
    </location>
</feature>
<dbReference type="Proteomes" id="UP000006821">
    <property type="component" value="Chromosome"/>
</dbReference>
<dbReference type="KEGG" id="mca:MCA0915"/>
<dbReference type="eggNOG" id="COG4648">
    <property type="taxonomic scope" value="Bacteria"/>
</dbReference>
<name>Q60AE8_METCA</name>
<evidence type="ECO:0000313" key="3">
    <source>
        <dbReference type="Proteomes" id="UP000006821"/>
    </source>
</evidence>
<dbReference type="HOGENOM" id="CLU_084697_0_0_6"/>
<keyword evidence="1" id="KW-0812">Transmembrane</keyword>
<keyword evidence="1" id="KW-0472">Membrane</keyword>
<dbReference type="AlphaFoldDB" id="Q60AE8"/>
<protein>
    <submittedName>
        <fullName evidence="2">Putative membrane protein</fullName>
    </submittedName>
</protein>
<reference evidence="2 3" key="1">
    <citation type="journal article" date="2004" name="PLoS Biol.">
        <title>Genomic insights into methanotrophy: the complete genome sequence of Methylococcus capsulatus (Bath).</title>
        <authorList>
            <person name="Ward N.L."/>
            <person name="Larsen O."/>
            <person name="Sakwa J."/>
            <person name="Bruseth L."/>
            <person name="Khouri H.M."/>
            <person name="Durkin A.S."/>
            <person name="Dimitrov G."/>
            <person name="Jiang L."/>
            <person name="Scanlan D."/>
            <person name="Kang K.H."/>
            <person name="Lewis M.R."/>
            <person name="Nelson K.E."/>
            <person name="Methe B.A."/>
            <person name="Wu M."/>
            <person name="Heidelberg J.F."/>
            <person name="Paulsen I.T."/>
            <person name="Fouts D.E."/>
            <person name="Ravel J."/>
            <person name="Tettelin H."/>
            <person name="Ren Q."/>
            <person name="Read T.D."/>
            <person name="DeBoy R.T."/>
            <person name="Seshadri R."/>
            <person name="Salzberg S.L."/>
            <person name="Jensen H.B."/>
            <person name="Birkeland N.K."/>
            <person name="Nelson W.C."/>
            <person name="Dodson R.J."/>
            <person name="Grindhaug S.H."/>
            <person name="Holt I.E."/>
            <person name="Eidhammer I."/>
            <person name="Jonasen I."/>
            <person name="Vanaken S."/>
            <person name="Utterback T.R."/>
            <person name="Feldblyum T.V."/>
            <person name="Fraser C.M."/>
            <person name="Lillehaug J.R."/>
            <person name="Eisen J.A."/>
        </authorList>
    </citation>
    <scope>NUCLEOTIDE SEQUENCE [LARGE SCALE GENOMIC DNA]</scope>
    <source>
        <strain evidence="3">ATCC 33009 / NCIMB 11132 / Bath</strain>
    </source>
</reference>
<feature type="transmembrane region" description="Helical" evidence="1">
    <location>
        <begin position="150"/>
        <end position="171"/>
    </location>
</feature>
<feature type="transmembrane region" description="Helical" evidence="1">
    <location>
        <begin position="100"/>
        <end position="124"/>
    </location>
</feature>
<gene>
    <name evidence="2" type="ordered locus">MCA0915</name>
</gene>
<proteinExistence type="predicted"/>
<dbReference type="STRING" id="243233.MCA0915"/>
<sequence length="236" mass="25808">MPAYRGQPRRMLMFRTRLPLSWFFAGFALVAYAAVNHHLTAVHPGSSLVAWLPLAPVAMAAAAVAWRSRWRYSLVGAGIGLLVLLWLSRDRLAPGDKVLYAYLAEHVGINLILGWGFGSTLLGGREALCTRFARSVHGALPPEVERYSRAVTVAWTVFFGGVAAVSVLLFFAASVHAWSIFVNFMNLPLVVAMFVAEYRLRRRVLPDFPHAPILSGFRSFTAASRPGGAVVESGRG</sequence>
<organism evidence="2 3">
    <name type="scientific">Methylococcus capsulatus (strain ATCC 33009 / NCIMB 11132 / Bath)</name>
    <dbReference type="NCBI Taxonomy" id="243233"/>
    <lineage>
        <taxon>Bacteria</taxon>
        <taxon>Pseudomonadati</taxon>
        <taxon>Pseudomonadota</taxon>
        <taxon>Gammaproteobacteria</taxon>
        <taxon>Methylococcales</taxon>
        <taxon>Methylococcaceae</taxon>
        <taxon>Methylococcus</taxon>
    </lineage>
</organism>
<accession>Q60AE8</accession>
<evidence type="ECO:0000256" key="1">
    <source>
        <dbReference type="SAM" id="Phobius"/>
    </source>
</evidence>
<keyword evidence="1" id="KW-1133">Transmembrane helix</keyword>
<dbReference type="EMBL" id="AE017282">
    <property type="protein sequence ID" value="AAU92819.1"/>
    <property type="molecule type" value="Genomic_DNA"/>
</dbReference>
<feature type="transmembrane region" description="Helical" evidence="1">
    <location>
        <begin position="72"/>
        <end position="88"/>
    </location>
</feature>
<feature type="transmembrane region" description="Helical" evidence="1">
    <location>
        <begin position="49"/>
        <end position="65"/>
    </location>
</feature>
<evidence type="ECO:0000313" key="2">
    <source>
        <dbReference type="EMBL" id="AAU92819.1"/>
    </source>
</evidence>